<organism evidence="1 2">
    <name type="scientific">Cronartium quercuum f. sp. fusiforme G11</name>
    <dbReference type="NCBI Taxonomy" id="708437"/>
    <lineage>
        <taxon>Eukaryota</taxon>
        <taxon>Fungi</taxon>
        <taxon>Dikarya</taxon>
        <taxon>Basidiomycota</taxon>
        <taxon>Pucciniomycotina</taxon>
        <taxon>Pucciniomycetes</taxon>
        <taxon>Pucciniales</taxon>
        <taxon>Coleosporiaceae</taxon>
        <taxon>Cronartium</taxon>
    </lineage>
</organism>
<dbReference type="Proteomes" id="UP000886653">
    <property type="component" value="Unassembled WGS sequence"/>
</dbReference>
<accession>A0A9P6T9X9</accession>
<sequence>MDRRFCTIRWCSPSIPSVLNLLHHPTRRLLEELLKRFLKRHRSPIHSLFKRGGLLEEQRYFVFPSAPWIGPHSVIKKLNSNQEEARKVVPEQVHQENETGAIVMFTHGSFLEGRGGGAAYATKNETFRVSLGPSLGSSNYKIKAMGLLPALKNFNPLYLEQYSSLALFYDSQAVPQLLNDPTRQSTAQYLAAELHTTLAAKLGAEEQTENTELKHSLSNFMEIGKKAAPRKGSPSCPPSLINGTTIADRYDKLEKEQAASFFQLRSGHKVFETKKIVQGSITEKLSPKLDFHHVAKIIDTAVSF</sequence>
<protein>
    <submittedName>
        <fullName evidence="1">Uncharacterized protein</fullName>
    </submittedName>
</protein>
<dbReference type="AlphaFoldDB" id="A0A9P6T9X9"/>
<proteinExistence type="predicted"/>
<dbReference type="EMBL" id="MU167292">
    <property type="protein sequence ID" value="KAG0144607.1"/>
    <property type="molecule type" value="Genomic_DNA"/>
</dbReference>
<keyword evidence="2" id="KW-1185">Reference proteome</keyword>
<dbReference type="InterPro" id="IPR012337">
    <property type="entry name" value="RNaseH-like_sf"/>
</dbReference>
<evidence type="ECO:0000313" key="2">
    <source>
        <dbReference type="Proteomes" id="UP000886653"/>
    </source>
</evidence>
<evidence type="ECO:0000313" key="1">
    <source>
        <dbReference type="EMBL" id="KAG0144607.1"/>
    </source>
</evidence>
<dbReference type="InterPro" id="IPR036397">
    <property type="entry name" value="RNaseH_sf"/>
</dbReference>
<dbReference type="SUPFAM" id="SSF53098">
    <property type="entry name" value="Ribonuclease H-like"/>
    <property type="match status" value="1"/>
</dbReference>
<dbReference type="GO" id="GO:0003676">
    <property type="term" value="F:nucleic acid binding"/>
    <property type="evidence" value="ECO:0007669"/>
    <property type="project" value="InterPro"/>
</dbReference>
<comment type="caution">
    <text evidence="1">The sequence shown here is derived from an EMBL/GenBank/DDBJ whole genome shotgun (WGS) entry which is preliminary data.</text>
</comment>
<reference evidence="1" key="1">
    <citation type="submission" date="2013-11" db="EMBL/GenBank/DDBJ databases">
        <title>Genome sequence of the fusiform rust pathogen reveals effectors for host alternation and coevolution with pine.</title>
        <authorList>
            <consortium name="DOE Joint Genome Institute"/>
            <person name="Smith K."/>
            <person name="Pendleton A."/>
            <person name="Kubisiak T."/>
            <person name="Anderson C."/>
            <person name="Salamov A."/>
            <person name="Aerts A."/>
            <person name="Riley R."/>
            <person name="Clum A."/>
            <person name="Lindquist E."/>
            <person name="Ence D."/>
            <person name="Campbell M."/>
            <person name="Kronenberg Z."/>
            <person name="Feau N."/>
            <person name="Dhillon B."/>
            <person name="Hamelin R."/>
            <person name="Burleigh J."/>
            <person name="Smith J."/>
            <person name="Yandell M."/>
            <person name="Nelson C."/>
            <person name="Grigoriev I."/>
            <person name="Davis J."/>
        </authorList>
    </citation>
    <scope>NUCLEOTIDE SEQUENCE</scope>
    <source>
        <strain evidence="1">G11</strain>
    </source>
</reference>
<name>A0A9P6T9X9_9BASI</name>
<dbReference type="Gene3D" id="3.30.420.10">
    <property type="entry name" value="Ribonuclease H-like superfamily/Ribonuclease H"/>
    <property type="match status" value="1"/>
</dbReference>
<gene>
    <name evidence="1" type="ORF">CROQUDRAFT_94867</name>
</gene>
<dbReference type="OrthoDB" id="3265969at2759"/>